<evidence type="ECO:0000256" key="5">
    <source>
        <dbReference type="SAM" id="Phobius"/>
    </source>
</evidence>
<evidence type="ECO:0000256" key="1">
    <source>
        <dbReference type="ARBA" id="ARBA00004141"/>
    </source>
</evidence>
<keyword evidence="8" id="KW-1185">Reference proteome</keyword>
<dbReference type="InterPro" id="IPR051533">
    <property type="entry name" value="WaaL-like"/>
</dbReference>
<keyword evidence="3 5" id="KW-1133">Transmembrane helix</keyword>
<proteinExistence type="predicted"/>
<feature type="transmembrane region" description="Helical" evidence="5">
    <location>
        <begin position="315"/>
        <end position="334"/>
    </location>
</feature>
<dbReference type="Pfam" id="PF04932">
    <property type="entry name" value="Wzy_C"/>
    <property type="match status" value="1"/>
</dbReference>
<feature type="transmembrane region" description="Helical" evidence="5">
    <location>
        <begin position="195"/>
        <end position="228"/>
    </location>
</feature>
<evidence type="ECO:0000256" key="4">
    <source>
        <dbReference type="ARBA" id="ARBA00023136"/>
    </source>
</evidence>
<feature type="transmembrane region" description="Helical" evidence="5">
    <location>
        <begin position="55"/>
        <end position="77"/>
    </location>
</feature>
<name>A0ABT9Y3B4_9BACI</name>
<comment type="subcellular location">
    <subcellularLocation>
        <location evidence="1">Membrane</location>
        <topology evidence="1">Multi-pass membrane protein</topology>
    </subcellularLocation>
</comment>
<dbReference type="RefSeq" id="WP_307413227.1">
    <property type="nucleotide sequence ID" value="NZ_JAUSTW010000011.1"/>
</dbReference>
<evidence type="ECO:0000313" key="8">
    <source>
        <dbReference type="Proteomes" id="UP001224122"/>
    </source>
</evidence>
<feature type="transmembrane region" description="Helical" evidence="5">
    <location>
        <begin position="441"/>
        <end position="460"/>
    </location>
</feature>
<accession>A0ABT9Y3B4</accession>
<feature type="transmembrane region" description="Helical" evidence="5">
    <location>
        <begin position="234"/>
        <end position="253"/>
    </location>
</feature>
<evidence type="ECO:0000256" key="2">
    <source>
        <dbReference type="ARBA" id="ARBA00022692"/>
    </source>
</evidence>
<keyword evidence="7" id="KW-0436">Ligase</keyword>
<feature type="transmembrane region" description="Helical" evidence="5">
    <location>
        <begin position="21"/>
        <end position="43"/>
    </location>
</feature>
<organism evidence="7 8">
    <name type="scientific">Neobacillus ginsengisoli</name>
    <dbReference type="NCBI Taxonomy" id="904295"/>
    <lineage>
        <taxon>Bacteria</taxon>
        <taxon>Bacillati</taxon>
        <taxon>Bacillota</taxon>
        <taxon>Bacilli</taxon>
        <taxon>Bacillales</taxon>
        <taxon>Bacillaceae</taxon>
        <taxon>Neobacillus</taxon>
    </lineage>
</organism>
<keyword evidence="2 5" id="KW-0812">Transmembrane</keyword>
<gene>
    <name evidence="7" type="ORF">J2S10_004897</name>
</gene>
<keyword evidence="4 5" id="KW-0472">Membrane</keyword>
<feature type="transmembrane region" description="Helical" evidence="5">
    <location>
        <begin position="166"/>
        <end position="183"/>
    </location>
</feature>
<evidence type="ECO:0000259" key="6">
    <source>
        <dbReference type="Pfam" id="PF04932"/>
    </source>
</evidence>
<reference evidence="7 8" key="1">
    <citation type="submission" date="2023-07" db="EMBL/GenBank/DDBJ databases">
        <title>Genomic Encyclopedia of Type Strains, Phase IV (KMG-IV): sequencing the most valuable type-strain genomes for metagenomic binning, comparative biology and taxonomic classification.</title>
        <authorList>
            <person name="Goeker M."/>
        </authorList>
    </citation>
    <scope>NUCLEOTIDE SEQUENCE [LARGE SCALE GENOMIC DNA]</scope>
    <source>
        <strain evidence="7 8">DSM 27594</strain>
    </source>
</reference>
<feature type="domain" description="O-antigen ligase-related" evidence="6">
    <location>
        <begin position="199"/>
        <end position="324"/>
    </location>
</feature>
<evidence type="ECO:0000313" key="7">
    <source>
        <dbReference type="EMBL" id="MDQ0201687.1"/>
    </source>
</evidence>
<protein>
    <submittedName>
        <fullName evidence="7">O-antigen ligase</fullName>
    </submittedName>
</protein>
<feature type="transmembrane region" description="Helical" evidence="5">
    <location>
        <begin position="83"/>
        <end position="100"/>
    </location>
</feature>
<dbReference type="EMBL" id="JAUSTW010000011">
    <property type="protein sequence ID" value="MDQ0201687.1"/>
    <property type="molecule type" value="Genomic_DNA"/>
</dbReference>
<dbReference type="Proteomes" id="UP001224122">
    <property type="component" value="Unassembled WGS sequence"/>
</dbReference>
<evidence type="ECO:0000256" key="3">
    <source>
        <dbReference type="ARBA" id="ARBA00022989"/>
    </source>
</evidence>
<dbReference type="InterPro" id="IPR007016">
    <property type="entry name" value="O-antigen_ligase-rel_domated"/>
</dbReference>
<comment type="caution">
    <text evidence="7">The sequence shown here is derived from an EMBL/GenBank/DDBJ whole genome shotgun (WGS) entry which is preliminary data.</text>
</comment>
<dbReference type="PANTHER" id="PTHR37422:SF13">
    <property type="entry name" value="LIPOPOLYSACCHARIDE BIOSYNTHESIS PROTEIN PA4999-RELATED"/>
    <property type="match status" value="1"/>
</dbReference>
<sequence>MMSIFKIRSYLLFIEDWPVEVGVLLIFLLPPIGMLWLFILGWCHIQRMINSSFKFPFTVTTFFFLCLMVSTIGAALAAKKLEYVLVLAMLLGYLGLYLRTKENFRISLFKGYQRMVIAGGCYSILSSFLPESIRAHPIWGMLLGTKWFGGNTLDPRLVGSEYNPNFASFLLLLSFSLVLSKLLRQKKIFSTFKMPDWLLVLFLGYGIVATQSRACIATMIVIFLLFLFRYRSKLGLWVSGVMVLLLPYLLNIIPRSNLIDSSTSVREQIWLNSIRIWEQHPFFGTTPLGFQEAYSAFGAPVPHAHNILLAFFSEYGTLGGLGFVILLLWTGVKYLTLVKCFSTQKIMMESFILSLPILLFTGFFDHPMSSPQTALAVIPLLSFWDKYTESLPILDYVVEISRKYLFFPAYPFKYRVLTISGKKIKKIEQNLLSIKSRDYKFINYLSLLLIIIELITIVRII</sequence>
<dbReference type="GO" id="GO:0016874">
    <property type="term" value="F:ligase activity"/>
    <property type="evidence" value="ECO:0007669"/>
    <property type="project" value="UniProtKB-KW"/>
</dbReference>
<dbReference type="PANTHER" id="PTHR37422">
    <property type="entry name" value="TEICHURONIC ACID BIOSYNTHESIS PROTEIN TUAE"/>
    <property type="match status" value="1"/>
</dbReference>